<gene>
    <name evidence="3" type="ORF">Pla123a_05440</name>
</gene>
<accession>A0A5C5ZFE2</accession>
<dbReference type="GO" id="GO:0016799">
    <property type="term" value="F:hydrolase activity, hydrolyzing N-glycosyl compounds"/>
    <property type="evidence" value="ECO:0007669"/>
    <property type="project" value="InterPro"/>
</dbReference>
<sequence length="352" mass="38147" precursor="true">MPSAANRRLFAVLSIALAATVWRAAGACQAAEPTPLIFDTDFGNDCDDVLALAMVHTLADRGECDLLAVTVTKDHPYSAPFVDVVNTFYGRGDTPIGVCRSGVTPDEGKYNGLCQATDDGQFRYPHDLTSGADAPDAVAVLRESLAAAADRSVVICQVGFSTNLAALLASAADEHSPLAGRELIAQKVRLLSVMAGAFESIPGPDGQPRIHREYNVERDLASAQTLAEQWPTPTVWSGFEIGIALPYPHESIEQDFGYFPHHPVAEAYRLYSPPPHNRPTWDLTTVLYAVRPDEGYFRLSPPGRVTIDDNAVTHFQAEGHRDRYLIIGPAARERALVAMVELTSARPATDRP</sequence>
<evidence type="ECO:0000256" key="1">
    <source>
        <dbReference type="SAM" id="SignalP"/>
    </source>
</evidence>
<evidence type="ECO:0000313" key="4">
    <source>
        <dbReference type="Proteomes" id="UP000318478"/>
    </source>
</evidence>
<dbReference type="SUPFAM" id="SSF53590">
    <property type="entry name" value="Nucleoside hydrolase"/>
    <property type="match status" value="1"/>
</dbReference>
<feature type="chain" id="PRO_5022815675" evidence="1">
    <location>
        <begin position="31"/>
        <end position="352"/>
    </location>
</feature>
<dbReference type="Gene3D" id="3.90.245.10">
    <property type="entry name" value="Ribonucleoside hydrolase-like"/>
    <property type="match status" value="1"/>
</dbReference>
<keyword evidence="4" id="KW-1185">Reference proteome</keyword>
<dbReference type="EMBL" id="SJPO01000001">
    <property type="protein sequence ID" value="TWT85737.1"/>
    <property type="molecule type" value="Genomic_DNA"/>
</dbReference>
<dbReference type="InterPro" id="IPR036452">
    <property type="entry name" value="Ribo_hydro-like"/>
</dbReference>
<dbReference type="AlphaFoldDB" id="A0A5C5ZFE2"/>
<name>A0A5C5ZFE2_9BACT</name>
<comment type="caution">
    <text evidence="3">The sequence shown here is derived from an EMBL/GenBank/DDBJ whole genome shotgun (WGS) entry which is preliminary data.</text>
</comment>
<keyword evidence="3" id="KW-0378">Hydrolase</keyword>
<dbReference type="Proteomes" id="UP000318478">
    <property type="component" value="Unassembled WGS sequence"/>
</dbReference>
<dbReference type="RefSeq" id="WP_146583977.1">
    <property type="nucleotide sequence ID" value="NZ_SJPO01000001.1"/>
</dbReference>
<organism evidence="3 4">
    <name type="scientific">Posidoniimonas polymericola</name>
    <dbReference type="NCBI Taxonomy" id="2528002"/>
    <lineage>
        <taxon>Bacteria</taxon>
        <taxon>Pseudomonadati</taxon>
        <taxon>Planctomycetota</taxon>
        <taxon>Planctomycetia</taxon>
        <taxon>Pirellulales</taxon>
        <taxon>Lacipirellulaceae</taxon>
        <taxon>Posidoniimonas</taxon>
    </lineage>
</organism>
<dbReference type="PANTHER" id="PTHR43264:SF1">
    <property type="entry name" value="INOSINE_URIDINE-PREFERRING NUCLEOSIDE HYDROLASE DOMAIN-CONTAINING PROTEIN"/>
    <property type="match status" value="1"/>
</dbReference>
<evidence type="ECO:0000313" key="3">
    <source>
        <dbReference type="EMBL" id="TWT85737.1"/>
    </source>
</evidence>
<keyword evidence="1" id="KW-0732">Signal</keyword>
<dbReference type="PANTHER" id="PTHR43264">
    <property type="match status" value="1"/>
</dbReference>
<dbReference type="Pfam" id="PF01156">
    <property type="entry name" value="IU_nuc_hydro"/>
    <property type="match status" value="1"/>
</dbReference>
<evidence type="ECO:0000259" key="2">
    <source>
        <dbReference type="Pfam" id="PF01156"/>
    </source>
</evidence>
<feature type="signal peptide" evidence="1">
    <location>
        <begin position="1"/>
        <end position="30"/>
    </location>
</feature>
<proteinExistence type="predicted"/>
<reference evidence="3 4" key="1">
    <citation type="submission" date="2019-02" db="EMBL/GenBank/DDBJ databases">
        <title>Deep-cultivation of Planctomycetes and their phenomic and genomic characterization uncovers novel biology.</title>
        <authorList>
            <person name="Wiegand S."/>
            <person name="Jogler M."/>
            <person name="Boedeker C."/>
            <person name="Pinto D."/>
            <person name="Vollmers J."/>
            <person name="Rivas-Marin E."/>
            <person name="Kohn T."/>
            <person name="Peeters S.H."/>
            <person name="Heuer A."/>
            <person name="Rast P."/>
            <person name="Oberbeckmann S."/>
            <person name="Bunk B."/>
            <person name="Jeske O."/>
            <person name="Meyerdierks A."/>
            <person name="Storesund J.E."/>
            <person name="Kallscheuer N."/>
            <person name="Luecker S."/>
            <person name="Lage O.M."/>
            <person name="Pohl T."/>
            <person name="Merkel B.J."/>
            <person name="Hornburger P."/>
            <person name="Mueller R.-W."/>
            <person name="Bruemmer F."/>
            <person name="Labrenz M."/>
            <person name="Spormann A.M."/>
            <person name="Op Den Camp H."/>
            <person name="Overmann J."/>
            <person name="Amann R."/>
            <person name="Jetten M.S.M."/>
            <person name="Mascher T."/>
            <person name="Medema M.H."/>
            <person name="Devos D.P."/>
            <person name="Kaster A.-K."/>
            <person name="Ovreas L."/>
            <person name="Rohde M."/>
            <person name="Galperin M.Y."/>
            <person name="Jogler C."/>
        </authorList>
    </citation>
    <scope>NUCLEOTIDE SEQUENCE [LARGE SCALE GENOMIC DNA]</scope>
    <source>
        <strain evidence="3 4">Pla123a</strain>
    </source>
</reference>
<feature type="domain" description="Inosine/uridine-preferring nucleoside hydrolase" evidence="2">
    <location>
        <begin position="36"/>
        <end position="292"/>
    </location>
</feature>
<protein>
    <submittedName>
        <fullName evidence="3">Inosine-uridine preferring nucleoside hydrolase</fullName>
    </submittedName>
</protein>
<dbReference type="InterPro" id="IPR001910">
    <property type="entry name" value="Inosine/uridine_hydrolase_dom"/>
</dbReference>
<dbReference type="OrthoDB" id="209323at2"/>
<dbReference type="CDD" id="cd02652">
    <property type="entry name" value="nuc_hydro_2"/>
    <property type="match status" value="1"/>
</dbReference>